<feature type="domain" description="Regulatory protein YycH-like" evidence="1">
    <location>
        <begin position="32"/>
        <end position="250"/>
    </location>
</feature>
<organism evidence="2 3">
    <name type="scientific">Staphylococcus felis</name>
    <dbReference type="NCBI Taxonomy" id="46127"/>
    <lineage>
        <taxon>Bacteria</taxon>
        <taxon>Bacillati</taxon>
        <taxon>Bacillota</taxon>
        <taxon>Bacilli</taxon>
        <taxon>Bacillales</taxon>
        <taxon>Staphylococcaceae</taxon>
        <taxon>Staphylococcus</taxon>
    </lineage>
</organism>
<evidence type="ECO:0000313" key="2">
    <source>
        <dbReference type="EMBL" id="REI25437.1"/>
    </source>
</evidence>
<name>A0AAQ0HPQ2_9STAP</name>
<dbReference type="Proteomes" id="UP000256337">
    <property type="component" value="Unassembled WGS sequence"/>
</dbReference>
<dbReference type="Pfam" id="PF09648">
    <property type="entry name" value="YycI"/>
    <property type="match status" value="1"/>
</dbReference>
<accession>A0AAQ0HPQ2</accession>
<dbReference type="RefSeq" id="WP_103208679.1">
    <property type="nucleotide sequence ID" value="NZ_CAJUZQ010000001.1"/>
</dbReference>
<gene>
    <name evidence="2" type="ORF">DOS76_00175</name>
</gene>
<proteinExistence type="predicted"/>
<protein>
    <recommendedName>
        <fullName evidence="1">Regulatory protein YycH-like domain-containing protein</fullName>
    </recommendedName>
</protein>
<dbReference type="Gene3D" id="2.40.128.690">
    <property type="entry name" value="YycH protein, domain 3-like"/>
    <property type="match status" value="1"/>
</dbReference>
<dbReference type="InterPro" id="IPR018604">
    <property type="entry name" value="YycI-like"/>
</dbReference>
<sequence length="258" mass="29412">MNWKRAKTLFIIVFLLANICLVSVYINKVNKSQVNDAENDNAVNFEQENIKLPKNIPNTQGVKMQLITARSKDFGKEAETDDDAESSDDGHTISKEMDEAVNVKQDPITHLKPYVDDNVYKGSSYQYHETDNNEIHYEQTYKGFPIMNNNRADLSFKVDGDNVKSYTQSAMEDIRPSKGSNNQPRDVISARDAIEALYYNQYLASGQEVLSMRLGYYTVVKETNVQVLQANWEIKVNDGKEIHTYYVEAVSSNPQITE</sequence>
<reference evidence="2 3" key="1">
    <citation type="journal article" date="2018" name="Vet. Microbiol.">
        <title>Characterisation of Staphylococcus felis isolated from cats using whole genome sequencing.</title>
        <authorList>
            <person name="Worthing K."/>
            <person name="Pang S."/>
            <person name="Trott D.J."/>
            <person name="Abraham S."/>
            <person name="Coombs G.W."/>
            <person name="Jordan D."/>
            <person name="McIntyre L."/>
            <person name="Davies M.R."/>
            <person name="Norris J."/>
        </authorList>
    </citation>
    <scope>NUCLEOTIDE SEQUENCE [LARGE SCALE GENOMIC DNA]</scope>
    <source>
        <strain evidence="2 3">F25</strain>
    </source>
</reference>
<evidence type="ECO:0000259" key="1">
    <source>
        <dbReference type="Pfam" id="PF09648"/>
    </source>
</evidence>
<comment type="caution">
    <text evidence="2">The sequence shown here is derived from an EMBL/GenBank/DDBJ whole genome shotgun (WGS) entry which is preliminary data.</text>
</comment>
<dbReference type="AlphaFoldDB" id="A0AAQ0HPQ2"/>
<dbReference type="EMBL" id="QKYD01000009">
    <property type="protein sequence ID" value="REI25437.1"/>
    <property type="molecule type" value="Genomic_DNA"/>
</dbReference>
<dbReference type="GeneID" id="48057205"/>
<dbReference type="GO" id="GO:0016020">
    <property type="term" value="C:membrane"/>
    <property type="evidence" value="ECO:0007669"/>
    <property type="project" value="InterPro"/>
</dbReference>
<evidence type="ECO:0000313" key="3">
    <source>
        <dbReference type="Proteomes" id="UP000256337"/>
    </source>
</evidence>
<dbReference type="KEGG" id="sfq:C7J90_03135"/>